<dbReference type="EMBL" id="WKKF01000001">
    <property type="protein sequence ID" value="MRX53092.1"/>
    <property type="molecule type" value="Genomic_DNA"/>
</dbReference>
<dbReference type="RefSeq" id="WP_154318045.1">
    <property type="nucleotide sequence ID" value="NZ_CAJGAA010000001.1"/>
</dbReference>
<dbReference type="AlphaFoldDB" id="A0A6I2M6T5"/>
<proteinExistence type="predicted"/>
<reference evidence="1 2" key="1">
    <citation type="submission" date="2019-11" db="EMBL/GenBank/DDBJ databases">
        <title>Bacillus idriensis genome.</title>
        <authorList>
            <person name="Konopka E.N."/>
            <person name="Newman J.D."/>
        </authorList>
    </citation>
    <scope>NUCLEOTIDE SEQUENCE [LARGE SCALE GENOMIC DNA]</scope>
    <source>
        <strain evidence="1 2">DSM 19097</strain>
    </source>
</reference>
<evidence type="ECO:0000313" key="2">
    <source>
        <dbReference type="Proteomes" id="UP000441585"/>
    </source>
</evidence>
<accession>A0A6I2M6T5</accession>
<protein>
    <submittedName>
        <fullName evidence="1">Uncharacterized protein</fullName>
    </submittedName>
</protein>
<keyword evidence="2" id="KW-1185">Reference proteome</keyword>
<name>A0A6I2M6T5_9BACI</name>
<gene>
    <name evidence="1" type="ORF">GJU41_03850</name>
</gene>
<evidence type="ECO:0000313" key="1">
    <source>
        <dbReference type="EMBL" id="MRX53092.1"/>
    </source>
</evidence>
<comment type="caution">
    <text evidence="1">The sequence shown here is derived from an EMBL/GenBank/DDBJ whole genome shotgun (WGS) entry which is preliminary data.</text>
</comment>
<sequence>MMKKLVILICTVIAAVLIYFYGLYQTSKIAEGFPVPVSAKLSESSDEKAYEEYSWTLASEENGLPSAYLLAINLWGWKKVDQMGAQTTYEKNGEKIDVVSQTDYLFIGKRE</sequence>
<organism evidence="1 2">
    <name type="scientific">Metabacillus idriensis</name>
    <dbReference type="NCBI Taxonomy" id="324768"/>
    <lineage>
        <taxon>Bacteria</taxon>
        <taxon>Bacillati</taxon>
        <taxon>Bacillota</taxon>
        <taxon>Bacilli</taxon>
        <taxon>Bacillales</taxon>
        <taxon>Bacillaceae</taxon>
        <taxon>Metabacillus</taxon>
    </lineage>
</organism>
<dbReference type="Proteomes" id="UP000441585">
    <property type="component" value="Unassembled WGS sequence"/>
</dbReference>